<accession>A0A9W8YJ25</accession>
<dbReference type="EMBL" id="JAPEVB010000008">
    <property type="protein sequence ID" value="KAJ4385265.1"/>
    <property type="molecule type" value="Genomic_DNA"/>
</dbReference>
<proteinExistence type="predicted"/>
<sequence length="110" mass="12394">MLEATYAYADTELQWAERGGESRNYGFLGADKNGFVKCEDFAKGTTSDLYEVPAQVVWMNLCLDDDDAKGSIKYLPQYYIKISGRWEVGSGLEEHLWQCEITSAVSFTEA</sequence>
<evidence type="ECO:0000313" key="1">
    <source>
        <dbReference type="EMBL" id="KAJ4385265.1"/>
    </source>
</evidence>
<evidence type="ECO:0000313" key="2">
    <source>
        <dbReference type="Proteomes" id="UP001140453"/>
    </source>
</evidence>
<name>A0A9W8YJ25_9PEZI</name>
<dbReference type="Proteomes" id="UP001140453">
    <property type="component" value="Unassembled WGS sequence"/>
</dbReference>
<reference evidence="1" key="1">
    <citation type="submission" date="2022-10" db="EMBL/GenBank/DDBJ databases">
        <title>Tapping the CABI collections for fungal endophytes: first genome assemblies for Collariella, Neodidymelliopsis, Ascochyta clinopodiicola, Didymella pomorum, Didymosphaeria variabile, Neocosmospora piperis and Neocucurbitaria cava.</title>
        <authorList>
            <person name="Hill R."/>
        </authorList>
    </citation>
    <scope>NUCLEOTIDE SEQUENCE</scope>
    <source>
        <strain evidence="1">IMI 355082</strain>
    </source>
</reference>
<organism evidence="1 2">
    <name type="scientific">Gnomoniopsis smithogilvyi</name>
    <dbReference type="NCBI Taxonomy" id="1191159"/>
    <lineage>
        <taxon>Eukaryota</taxon>
        <taxon>Fungi</taxon>
        <taxon>Dikarya</taxon>
        <taxon>Ascomycota</taxon>
        <taxon>Pezizomycotina</taxon>
        <taxon>Sordariomycetes</taxon>
        <taxon>Sordariomycetidae</taxon>
        <taxon>Diaporthales</taxon>
        <taxon>Gnomoniaceae</taxon>
        <taxon>Gnomoniopsis</taxon>
    </lineage>
</organism>
<comment type="caution">
    <text evidence="1">The sequence shown here is derived from an EMBL/GenBank/DDBJ whole genome shotgun (WGS) entry which is preliminary data.</text>
</comment>
<gene>
    <name evidence="1" type="ORF">N0V93_010326</name>
</gene>
<keyword evidence="2" id="KW-1185">Reference proteome</keyword>
<dbReference type="AlphaFoldDB" id="A0A9W8YJ25"/>
<protein>
    <submittedName>
        <fullName evidence="1">Uncharacterized protein</fullName>
    </submittedName>
</protein>